<evidence type="ECO:0000256" key="11">
    <source>
        <dbReference type="SAM" id="SignalP"/>
    </source>
</evidence>
<evidence type="ECO:0000256" key="7">
    <source>
        <dbReference type="ARBA" id="ARBA00022989"/>
    </source>
</evidence>
<comment type="pathway">
    <text evidence="2">Glycolipid biosynthesis; glycosylphosphatidylinositol-anchor biosynthesis.</text>
</comment>
<evidence type="ECO:0000256" key="4">
    <source>
        <dbReference type="ARBA" id="ARBA00022502"/>
    </source>
</evidence>
<gene>
    <name evidence="12" type="ORF">CTEN210_01590</name>
</gene>
<evidence type="ECO:0000256" key="5">
    <source>
        <dbReference type="ARBA" id="ARBA00022692"/>
    </source>
</evidence>
<reference evidence="12 13" key="1">
    <citation type="journal article" date="2021" name="Sci. Rep.">
        <title>The genome of the diatom Chaetoceros tenuissimus carries an ancient integrated fragment of an extant virus.</title>
        <authorList>
            <person name="Hongo Y."/>
            <person name="Kimura K."/>
            <person name="Takaki Y."/>
            <person name="Yoshida Y."/>
            <person name="Baba S."/>
            <person name="Kobayashi G."/>
            <person name="Nagasaki K."/>
            <person name="Hano T."/>
            <person name="Tomaru Y."/>
        </authorList>
    </citation>
    <scope>NUCLEOTIDE SEQUENCE [LARGE SCALE GENOMIC DNA]</scope>
    <source>
        <strain evidence="12 13">NIES-3715</strain>
    </source>
</reference>
<dbReference type="EMBL" id="BLLK01000020">
    <property type="protein sequence ID" value="GFH45116.1"/>
    <property type="molecule type" value="Genomic_DNA"/>
</dbReference>
<evidence type="ECO:0000256" key="6">
    <source>
        <dbReference type="ARBA" id="ARBA00022824"/>
    </source>
</evidence>
<dbReference type="GO" id="GO:0006506">
    <property type="term" value="P:GPI anchor biosynthetic process"/>
    <property type="evidence" value="ECO:0007669"/>
    <property type="project" value="UniProtKB-KW"/>
</dbReference>
<evidence type="ECO:0000256" key="1">
    <source>
        <dbReference type="ARBA" id="ARBA00004389"/>
    </source>
</evidence>
<name>A0AAD3CFY9_9STRA</name>
<evidence type="ECO:0008006" key="14">
    <source>
        <dbReference type="Google" id="ProtNLM"/>
    </source>
</evidence>
<dbReference type="GO" id="GO:0005789">
    <property type="term" value="C:endoplasmic reticulum membrane"/>
    <property type="evidence" value="ECO:0007669"/>
    <property type="project" value="UniProtKB-SubCell"/>
</dbReference>
<keyword evidence="9" id="KW-0325">Glycoprotein</keyword>
<evidence type="ECO:0000256" key="8">
    <source>
        <dbReference type="ARBA" id="ARBA00023136"/>
    </source>
</evidence>
<keyword evidence="5 10" id="KW-0812">Transmembrane</keyword>
<keyword evidence="7 10" id="KW-1133">Transmembrane helix</keyword>
<keyword evidence="4" id="KW-0337">GPI-anchor biosynthesis</keyword>
<dbReference type="InterPro" id="IPR013233">
    <property type="entry name" value="PIG-X/PBN1"/>
</dbReference>
<evidence type="ECO:0000313" key="13">
    <source>
        <dbReference type="Proteomes" id="UP001054902"/>
    </source>
</evidence>
<protein>
    <recommendedName>
        <fullName evidence="14">Protein PBN1</fullName>
    </recommendedName>
</protein>
<feature type="chain" id="PRO_5042088505" description="Protein PBN1" evidence="11">
    <location>
        <begin position="20"/>
        <end position="523"/>
    </location>
</feature>
<sequence>MKSIFPITRILLLASIVSGENTNEALPSKKLDTINAITLQLLDKSQSISFAGGLKDAVVHLTCFQSSIKTVSSILNKSSEEEKIKQKCCSSFQQSLRELCQTKENDENIFPSLSSSLCIQLQENDLLQNSCENMIALIPNLSLHHNPKGLAIGSSDTMGMIEPKAYLTVRAKIPFHMKKENVTNDADAAFVNSKPTKIREYSLIQYNNYHSGIWNEYIFAYSPLQLEVGNPGFVEVDNQSDDYDEVEDEDIEEEPIACDDIENSISASLQSTLSKTGGMERTFKHIVALYATAKQLSESYEGKISGELNIILPQSQDIFLDLDDPFQNGKNPCSMIVARRPRTIEKNVLSKGTCTASLLTMPNEVIDIEQPSFVSKQHIVAIRLQFEGDAPSEFSENMQKGRYLEVALEISTKVHLRYPASKSDGTNYASAHVPTPFLYDAKLYSMGEDGVKDVHSIHSCNQMSKGIAYRSFSISSGSWESAFVDVAAGVDGHYTLVMAATTIMAILGSLAIYISMSKVSVWK</sequence>
<evidence type="ECO:0000256" key="9">
    <source>
        <dbReference type="ARBA" id="ARBA00023180"/>
    </source>
</evidence>
<dbReference type="Pfam" id="PF08320">
    <property type="entry name" value="PIG-X"/>
    <property type="match status" value="1"/>
</dbReference>
<keyword evidence="6" id="KW-0256">Endoplasmic reticulum</keyword>
<accession>A0AAD3CFY9</accession>
<comment type="subcellular location">
    <subcellularLocation>
        <location evidence="1">Endoplasmic reticulum membrane</location>
        <topology evidence="1">Single-pass membrane protein</topology>
    </subcellularLocation>
</comment>
<evidence type="ECO:0000256" key="3">
    <source>
        <dbReference type="ARBA" id="ARBA00010345"/>
    </source>
</evidence>
<organism evidence="12 13">
    <name type="scientific">Chaetoceros tenuissimus</name>
    <dbReference type="NCBI Taxonomy" id="426638"/>
    <lineage>
        <taxon>Eukaryota</taxon>
        <taxon>Sar</taxon>
        <taxon>Stramenopiles</taxon>
        <taxon>Ochrophyta</taxon>
        <taxon>Bacillariophyta</taxon>
        <taxon>Coscinodiscophyceae</taxon>
        <taxon>Chaetocerotophycidae</taxon>
        <taxon>Chaetocerotales</taxon>
        <taxon>Chaetocerotaceae</taxon>
        <taxon>Chaetoceros</taxon>
    </lineage>
</organism>
<dbReference type="AlphaFoldDB" id="A0AAD3CFY9"/>
<feature type="transmembrane region" description="Helical" evidence="10">
    <location>
        <begin position="494"/>
        <end position="514"/>
    </location>
</feature>
<evidence type="ECO:0000256" key="10">
    <source>
        <dbReference type="SAM" id="Phobius"/>
    </source>
</evidence>
<feature type="signal peptide" evidence="11">
    <location>
        <begin position="1"/>
        <end position="19"/>
    </location>
</feature>
<comment type="caution">
    <text evidence="12">The sequence shown here is derived from an EMBL/GenBank/DDBJ whole genome shotgun (WGS) entry which is preliminary data.</text>
</comment>
<keyword evidence="8 10" id="KW-0472">Membrane</keyword>
<dbReference type="Proteomes" id="UP001054902">
    <property type="component" value="Unassembled WGS sequence"/>
</dbReference>
<proteinExistence type="inferred from homology"/>
<keyword evidence="13" id="KW-1185">Reference proteome</keyword>
<keyword evidence="11" id="KW-0732">Signal</keyword>
<comment type="similarity">
    <text evidence="3">Belongs to the PIGX family.</text>
</comment>
<evidence type="ECO:0000313" key="12">
    <source>
        <dbReference type="EMBL" id="GFH45116.1"/>
    </source>
</evidence>
<evidence type="ECO:0000256" key="2">
    <source>
        <dbReference type="ARBA" id="ARBA00004687"/>
    </source>
</evidence>